<dbReference type="HOGENOM" id="CLU_421201_0_0_1"/>
<evidence type="ECO:0000313" key="2">
    <source>
        <dbReference type="EMBL" id="EKX42641.1"/>
    </source>
</evidence>
<dbReference type="InterPro" id="IPR011989">
    <property type="entry name" value="ARM-like"/>
</dbReference>
<dbReference type="Proteomes" id="UP000011087">
    <property type="component" value="Unassembled WGS sequence"/>
</dbReference>
<dbReference type="RefSeq" id="XP_005829621.1">
    <property type="nucleotide sequence ID" value="XM_005829564.1"/>
</dbReference>
<dbReference type="AlphaFoldDB" id="L1J292"/>
<evidence type="ECO:0000313" key="3">
    <source>
        <dbReference type="EnsemblProtists" id="EKX42641"/>
    </source>
</evidence>
<feature type="region of interest" description="Disordered" evidence="1">
    <location>
        <begin position="49"/>
        <end position="82"/>
    </location>
</feature>
<organism evidence="2">
    <name type="scientific">Guillardia theta (strain CCMP2712)</name>
    <name type="common">Cryptophyte</name>
    <dbReference type="NCBI Taxonomy" id="905079"/>
    <lineage>
        <taxon>Eukaryota</taxon>
        <taxon>Cryptophyceae</taxon>
        <taxon>Pyrenomonadales</taxon>
        <taxon>Geminigeraceae</taxon>
        <taxon>Guillardia</taxon>
    </lineage>
</organism>
<dbReference type="EMBL" id="JH993015">
    <property type="protein sequence ID" value="EKX42641.1"/>
    <property type="molecule type" value="Genomic_DNA"/>
</dbReference>
<keyword evidence="4" id="KW-1185">Reference proteome</keyword>
<sequence length="651" mass="73958">MRARRKEANPFRPNPYVTLKHKAKGSGVTDLYVRLEDFKPNLSYESVMGTSRKSLQTSSRKKLEFTSSPGGNVNHPALSARGTRKEELEFLENLLSRQKRGANNEEEEISDEMSWQRRGFPSLRTKINERRELQQRTVPHLKPLKHRNVSAICDVAILSNFPTSQEYASNALAAFCCIKEDREFFLSAGGVQFTIDLLLKCKSSKGKSEACDALAQLLKNEGACKQFVKWKGTDSRTGEEFSSGLDLIFRMRGSKNAQLQVVERAGIEVCNVVLLSDALKHSERISPEFLRGLCSYCLAGDLKACTRAAQTLVSIFNRVLDTGIRWKVESLQPILELFKSFDMQPAVRTLVLRAMTVITKEGDTLCNLLSKIGCIKTLALQLSSRHNEGVPIDEDDINYLRSITQICETDQKRVEDVLIIGAVPRIISVFKEHLAPYDVQLSVECIRLFEKLASRPNTRSEFFDSGIVKLIIDILELENCSCKHLLHHMLVDVGRPTLSLKQLTHSQISQDSQVQEKWSRMGAADIPRLIRHIKIENLELQTDVLETCELICSSANVVHQLRTTPIMEYLIDLLDAACKHESRSYMQQILAVGTRFLLAFSRQEEGLKHMQLWNVIPRIDPNMQKARGILYENQDKEKIWRFYDELLSTAT</sequence>
<dbReference type="PaxDb" id="55529-EKX42641"/>
<dbReference type="InterPro" id="IPR016024">
    <property type="entry name" value="ARM-type_fold"/>
</dbReference>
<proteinExistence type="predicted"/>
<reference evidence="2 4" key="1">
    <citation type="journal article" date="2012" name="Nature">
        <title>Algal genomes reveal evolutionary mosaicism and the fate of nucleomorphs.</title>
        <authorList>
            <consortium name="DOE Joint Genome Institute"/>
            <person name="Curtis B.A."/>
            <person name="Tanifuji G."/>
            <person name="Burki F."/>
            <person name="Gruber A."/>
            <person name="Irimia M."/>
            <person name="Maruyama S."/>
            <person name="Arias M.C."/>
            <person name="Ball S.G."/>
            <person name="Gile G.H."/>
            <person name="Hirakawa Y."/>
            <person name="Hopkins J.F."/>
            <person name="Kuo A."/>
            <person name="Rensing S.A."/>
            <person name="Schmutz J."/>
            <person name="Symeonidi A."/>
            <person name="Elias M."/>
            <person name="Eveleigh R.J."/>
            <person name="Herman E.K."/>
            <person name="Klute M.J."/>
            <person name="Nakayama T."/>
            <person name="Obornik M."/>
            <person name="Reyes-Prieto A."/>
            <person name="Armbrust E.V."/>
            <person name="Aves S.J."/>
            <person name="Beiko R.G."/>
            <person name="Coutinho P."/>
            <person name="Dacks J.B."/>
            <person name="Durnford D.G."/>
            <person name="Fast N.M."/>
            <person name="Green B.R."/>
            <person name="Grisdale C.J."/>
            <person name="Hempel F."/>
            <person name="Henrissat B."/>
            <person name="Hoppner M.P."/>
            <person name="Ishida K."/>
            <person name="Kim E."/>
            <person name="Koreny L."/>
            <person name="Kroth P.G."/>
            <person name="Liu Y."/>
            <person name="Malik S.B."/>
            <person name="Maier U.G."/>
            <person name="McRose D."/>
            <person name="Mock T."/>
            <person name="Neilson J.A."/>
            <person name="Onodera N.T."/>
            <person name="Poole A.M."/>
            <person name="Pritham E.J."/>
            <person name="Richards T.A."/>
            <person name="Rocap G."/>
            <person name="Roy S.W."/>
            <person name="Sarai C."/>
            <person name="Schaack S."/>
            <person name="Shirato S."/>
            <person name="Slamovits C.H."/>
            <person name="Spencer D.F."/>
            <person name="Suzuki S."/>
            <person name="Worden A.Z."/>
            <person name="Zauner S."/>
            <person name="Barry K."/>
            <person name="Bell C."/>
            <person name="Bharti A.K."/>
            <person name="Crow J.A."/>
            <person name="Grimwood J."/>
            <person name="Kramer R."/>
            <person name="Lindquist E."/>
            <person name="Lucas S."/>
            <person name="Salamov A."/>
            <person name="McFadden G.I."/>
            <person name="Lane C.E."/>
            <person name="Keeling P.J."/>
            <person name="Gray M.W."/>
            <person name="Grigoriev I.V."/>
            <person name="Archibald J.M."/>
        </authorList>
    </citation>
    <scope>NUCLEOTIDE SEQUENCE</scope>
    <source>
        <strain evidence="2 4">CCMP2712</strain>
    </source>
</reference>
<evidence type="ECO:0000313" key="4">
    <source>
        <dbReference type="Proteomes" id="UP000011087"/>
    </source>
</evidence>
<reference evidence="4" key="2">
    <citation type="submission" date="2012-11" db="EMBL/GenBank/DDBJ databases">
        <authorList>
            <person name="Kuo A."/>
            <person name="Curtis B.A."/>
            <person name="Tanifuji G."/>
            <person name="Burki F."/>
            <person name="Gruber A."/>
            <person name="Irimia M."/>
            <person name="Maruyama S."/>
            <person name="Arias M.C."/>
            <person name="Ball S.G."/>
            <person name="Gile G.H."/>
            <person name="Hirakawa Y."/>
            <person name="Hopkins J.F."/>
            <person name="Rensing S.A."/>
            <person name="Schmutz J."/>
            <person name="Symeonidi A."/>
            <person name="Elias M."/>
            <person name="Eveleigh R.J."/>
            <person name="Herman E.K."/>
            <person name="Klute M.J."/>
            <person name="Nakayama T."/>
            <person name="Obornik M."/>
            <person name="Reyes-Prieto A."/>
            <person name="Armbrust E.V."/>
            <person name="Aves S.J."/>
            <person name="Beiko R.G."/>
            <person name="Coutinho P."/>
            <person name="Dacks J.B."/>
            <person name="Durnford D.G."/>
            <person name="Fast N.M."/>
            <person name="Green B.R."/>
            <person name="Grisdale C."/>
            <person name="Hempe F."/>
            <person name="Henrissat B."/>
            <person name="Hoppner M.P."/>
            <person name="Ishida K.-I."/>
            <person name="Kim E."/>
            <person name="Koreny L."/>
            <person name="Kroth P.G."/>
            <person name="Liu Y."/>
            <person name="Malik S.-B."/>
            <person name="Maier U.G."/>
            <person name="McRose D."/>
            <person name="Mock T."/>
            <person name="Neilson J.A."/>
            <person name="Onodera N.T."/>
            <person name="Poole A.M."/>
            <person name="Pritham E.J."/>
            <person name="Richards T.A."/>
            <person name="Rocap G."/>
            <person name="Roy S.W."/>
            <person name="Sarai C."/>
            <person name="Schaack S."/>
            <person name="Shirato S."/>
            <person name="Slamovits C.H."/>
            <person name="Spencer D.F."/>
            <person name="Suzuki S."/>
            <person name="Worden A.Z."/>
            <person name="Zauner S."/>
            <person name="Barry K."/>
            <person name="Bell C."/>
            <person name="Bharti A.K."/>
            <person name="Crow J.A."/>
            <person name="Grimwood J."/>
            <person name="Kramer R."/>
            <person name="Lindquist E."/>
            <person name="Lucas S."/>
            <person name="Salamov A."/>
            <person name="McFadden G.I."/>
            <person name="Lane C.E."/>
            <person name="Keeling P.J."/>
            <person name="Gray M.W."/>
            <person name="Grigoriev I.V."/>
            <person name="Archibald J.M."/>
        </authorList>
    </citation>
    <scope>NUCLEOTIDE SEQUENCE</scope>
    <source>
        <strain evidence="4">CCMP2712</strain>
    </source>
</reference>
<name>L1J292_GUITC</name>
<dbReference type="SUPFAM" id="SSF48371">
    <property type="entry name" value="ARM repeat"/>
    <property type="match status" value="1"/>
</dbReference>
<dbReference type="KEGG" id="gtt:GUITHDRAFT_111320"/>
<evidence type="ECO:0008006" key="5">
    <source>
        <dbReference type="Google" id="ProtNLM"/>
    </source>
</evidence>
<accession>L1J292</accession>
<evidence type="ECO:0000256" key="1">
    <source>
        <dbReference type="SAM" id="MobiDB-lite"/>
    </source>
</evidence>
<protein>
    <recommendedName>
        <fullName evidence="5">Armadillo repeat-containing domain-containing protein</fullName>
    </recommendedName>
</protein>
<reference evidence="3" key="3">
    <citation type="submission" date="2016-03" db="UniProtKB">
        <authorList>
            <consortium name="EnsemblProtists"/>
        </authorList>
    </citation>
    <scope>IDENTIFICATION</scope>
</reference>
<dbReference type="EnsemblProtists" id="EKX42641">
    <property type="protein sequence ID" value="EKX42641"/>
    <property type="gene ID" value="GUITHDRAFT_111320"/>
</dbReference>
<gene>
    <name evidence="2" type="ORF">GUITHDRAFT_111320</name>
</gene>
<feature type="compositionally biased region" description="Polar residues" evidence="1">
    <location>
        <begin position="49"/>
        <end position="58"/>
    </location>
</feature>
<dbReference type="Gene3D" id="1.25.10.10">
    <property type="entry name" value="Leucine-rich Repeat Variant"/>
    <property type="match status" value="2"/>
</dbReference>
<dbReference type="GeneID" id="17299300"/>